<feature type="compositionally biased region" description="Polar residues" evidence="1">
    <location>
        <begin position="1"/>
        <end position="11"/>
    </location>
</feature>
<accession>A0ABP1RSB1</accession>
<feature type="compositionally biased region" description="Acidic residues" evidence="1">
    <location>
        <begin position="121"/>
        <end position="131"/>
    </location>
</feature>
<dbReference type="Proteomes" id="UP001642540">
    <property type="component" value="Unassembled WGS sequence"/>
</dbReference>
<gene>
    <name evidence="2" type="ORF">ODALV1_LOCUS25573</name>
</gene>
<evidence type="ECO:0000313" key="2">
    <source>
        <dbReference type="EMBL" id="CAL8134544.1"/>
    </source>
</evidence>
<name>A0ABP1RSB1_9HEXA</name>
<protein>
    <submittedName>
        <fullName evidence="2">Uncharacterized protein</fullName>
    </submittedName>
</protein>
<sequence>MEANSMASGNPSKKRNGGRLGSQLLEDQSKRYKAGANDNLINNPKQCAAAPNKMQKGLSKIGKIGSADEENTESEKKFEPDEEDQSEGAGGVVNELLRRDKEGQERVQPSSEAVDSGSESSELEELSDSDDEDAFLSSIIPDYRVKKQCVDKHFEKISTISDTQLVKEVKNVIPELRQIIKKEIPSKRLDILKKYDSIYPLIPMGIGKGFTKNQNHRVYQLLTKKMMKCNSGRFECLCLLNVLLPEALIRIFARVNGIGLKSAEKELQFGASYGGPIPDDVQEAEQ</sequence>
<proteinExistence type="predicted"/>
<evidence type="ECO:0000256" key="1">
    <source>
        <dbReference type="SAM" id="MobiDB-lite"/>
    </source>
</evidence>
<comment type="caution">
    <text evidence="2">The sequence shown here is derived from an EMBL/GenBank/DDBJ whole genome shotgun (WGS) entry which is preliminary data.</text>
</comment>
<keyword evidence="3" id="KW-1185">Reference proteome</keyword>
<feature type="region of interest" description="Disordered" evidence="1">
    <location>
        <begin position="1"/>
        <end position="131"/>
    </location>
</feature>
<reference evidence="2 3" key="1">
    <citation type="submission" date="2024-08" db="EMBL/GenBank/DDBJ databases">
        <authorList>
            <person name="Cucini C."/>
            <person name="Frati F."/>
        </authorList>
    </citation>
    <scope>NUCLEOTIDE SEQUENCE [LARGE SCALE GENOMIC DNA]</scope>
</reference>
<dbReference type="EMBL" id="CAXLJM020000105">
    <property type="protein sequence ID" value="CAL8134544.1"/>
    <property type="molecule type" value="Genomic_DNA"/>
</dbReference>
<evidence type="ECO:0000313" key="3">
    <source>
        <dbReference type="Proteomes" id="UP001642540"/>
    </source>
</evidence>
<feature type="compositionally biased region" description="Low complexity" evidence="1">
    <location>
        <begin position="110"/>
        <end position="120"/>
    </location>
</feature>
<feature type="compositionally biased region" description="Basic and acidic residues" evidence="1">
    <location>
        <begin position="96"/>
        <end position="105"/>
    </location>
</feature>
<organism evidence="2 3">
    <name type="scientific">Orchesella dallaii</name>
    <dbReference type="NCBI Taxonomy" id="48710"/>
    <lineage>
        <taxon>Eukaryota</taxon>
        <taxon>Metazoa</taxon>
        <taxon>Ecdysozoa</taxon>
        <taxon>Arthropoda</taxon>
        <taxon>Hexapoda</taxon>
        <taxon>Collembola</taxon>
        <taxon>Entomobryomorpha</taxon>
        <taxon>Entomobryoidea</taxon>
        <taxon>Orchesellidae</taxon>
        <taxon>Orchesellinae</taxon>
        <taxon>Orchesella</taxon>
    </lineage>
</organism>